<dbReference type="GO" id="GO:0016787">
    <property type="term" value="F:hydrolase activity"/>
    <property type="evidence" value="ECO:0007669"/>
    <property type="project" value="UniProtKB-KW"/>
</dbReference>
<dbReference type="PANTHER" id="PTHR36837:SF5">
    <property type="entry name" value="POLY-3-HYDROXYBUTYRATE SYNTHASE"/>
    <property type="match status" value="1"/>
</dbReference>
<dbReference type="InterPro" id="IPR010941">
    <property type="entry name" value="PhaC_N"/>
</dbReference>
<evidence type="ECO:0000256" key="2">
    <source>
        <dbReference type="ARBA" id="ARBA00023315"/>
    </source>
</evidence>
<sequence>MVSRQSPDQTEHLDASARAAWARIWSSLSPESQFLAWMDWIRHLGLSPGKQEQLRQLAQRQWEQLFREWSQELAAAAQLPAHASVQTPSSAAVADRRFSDPAWDRWPFNLLRQTYQAQQQWWQSATEGVAGVEPHHQKLVAFGAEQWLNMLSPSNFAWTNPLVWDRTLAEQGANFSRGLENWQQDMQAQLAGEPPVGTEDFQVGKDVAATPGKVVLRNELAELIQYAPSSKQVHPEPVLIVPAWIMKYYILDLSAHNSLIKYLVDQGHTVFCVSWKNPQAQDHAFGMDDYIRLGWKASLDAINAIVPGQKIHATGYCLGGTLLAIAAAAMARDGDERLASLTFFAAQTDFSEPGDLSLFIDESQVSLLEAQMADEGYLRANQMEVAFQLLRSADLVWAPLVNKYLLGERRPLNDLMAWNADATRMPATMHSQYLRRMYLNNDLSQNRYPVEGRIVSLAHINLPIFCVGTVSDHVAPWRSVYKLHYLVPAEITFVLTTGGHNAGIVSEPGHPRRHYQIHTRAAGTAPVLVDEWQAQAASHSGSWWPAWSAWLKARSGAQTKKPPQMGAAKQGYAPLGPAPGQYVLVK</sequence>
<feature type="domain" description="Poly-beta-hydroxybutyrate polymerase N-terminal" evidence="3">
    <location>
        <begin position="95"/>
        <end position="263"/>
    </location>
</feature>
<evidence type="ECO:0000259" key="3">
    <source>
        <dbReference type="Pfam" id="PF07167"/>
    </source>
</evidence>
<accession>A0ABX8SUX3</accession>
<dbReference type="InterPro" id="IPR029058">
    <property type="entry name" value="AB_hydrolase_fold"/>
</dbReference>
<dbReference type="PANTHER" id="PTHR36837">
    <property type="entry name" value="POLY(3-HYDROXYALKANOATE) POLYMERASE SUBUNIT PHAC"/>
    <property type="match status" value="1"/>
</dbReference>
<feature type="domain" description="Poly-beta-hydroxybutyrate polymerase N-terminal" evidence="4">
    <location>
        <begin position="10"/>
        <end position="50"/>
    </location>
</feature>
<evidence type="ECO:0000313" key="6">
    <source>
        <dbReference type="Proteomes" id="UP000826050"/>
    </source>
</evidence>
<dbReference type="Pfam" id="PF07167">
    <property type="entry name" value="PhaC_N"/>
    <property type="match status" value="1"/>
</dbReference>
<dbReference type="RefSeq" id="WP_131070819.1">
    <property type="nucleotide sequence ID" value="NZ_CP049362.1"/>
</dbReference>
<reference evidence="5 6" key="1">
    <citation type="submission" date="2020-02" db="EMBL/GenBank/DDBJ databases">
        <title>Partial ammonium oxidation to N2 by heterotrophic bacteria.</title>
        <authorList>
            <person name="Wu M."/>
        </authorList>
    </citation>
    <scope>NUCLEOTIDE SEQUENCE [LARGE SCALE GENOMIC DNA]</scope>
    <source>
        <strain evidence="5 6">HO-1</strain>
    </source>
</reference>
<dbReference type="InterPro" id="IPR051321">
    <property type="entry name" value="PHA/PHB_synthase"/>
</dbReference>
<dbReference type="Pfam" id="PF12551">
    <property type="entry name" value="PHBC_N"/>
    <property type="match status" value="1"/>
</dbReference>
<keyword evidence="6" id="KW-1185">Reference proteome</keyword>
<name>A0ABX8SUX3_9BURK</name>
<organism evidence="5 6">
    <name type="scientific">Alcaligenes ammonioxydans</name>
    <dbReference type="NCBI Taxonomy" id="2582914"/>
    <lineage>
        <taxon>Bacteria</taxon>
        <taxon>Pseudomonadati</taxon>
        <taxon>Pseudomonadota</taxon>
        <taxon>Betaproteobacteria</taxon>
        <taxon>Burkholderiales</taxon>
        <taxon>Alcaligenaceae</taxon>
        <taxon>Alcaligenes</taxon>
    </lineage>
</organism>
<dbReference type="SUPFAM" id="SSF53474">
    <property type="entry name" value="alpha/beta-Hydrolases"/>
    <property type="match status" value="1"/>
</dbReference>
<keyword evidence="2" id="KW-0012">Acyltransferase</keyword>
<dbReference type="EMBL" id="CP049362">
    <property type="protein sequence ID" value="QXX79833.1"/>
    <property type="molecule type" value="Genomic_DNA"/>
</dbReference>
<gene>
    <name evidence="5" type="ORF">FE795_12980</name>
</gene>
<proteinExistence type="predicted"/>
<dbReference type="InterPro" id="IPR022211">
    <property type="entry name" value="PHBC_N"/>
</dbReference>
<keyword evidence="5" id="KW-0378">Hydrolase</keyword>
<keyword evidence="1" id="KW-0808">Transferase</keyword>
<evidence type="ECO:0000256" key="1">
    <source>
        <dbReference type="ARBA" id="ARBA00022679"/>
    </source>
</evidence>
<evidence type="ECO:0000313" key="5">
    <source>
        <dbReference type="EMBL" id="QXX79833.1"/>
    </source>
</evidence>
<dbReference type="Gene3D" id="3.40.50.1820">
    <property type="entry name" value="alpha/beta hydrolase"/>
    <property type="match status" value="1"/>
</dbReference>
<dbReference type="Proteomes" id="UP000826050">
    <property type="component" value="Chromosome"/>
</dbReference>
<evidence type="ECO:0000259" key="4">
    <source>
        <dbReference type="Pfam" id="PF12551"/>
    </source>
</evidence>
<protein>
    <submittedName>
        <fullName evidence="5">Alpha/beta fold hydrolase</fullName>
    </submittedName>
</protein>